<evidence type="ECO:0008006" key="9">
    <source>
        <dbReference type="Google" id="ProtNLM"/>
    </source>
</evidence>
<dbReference type="SUPFAM" id="SSF53474">
    <property type="entry name" value="alpha/beta-Hydrolases"/>
    <property type="match status" value="1"/>
</dbReference>
<evidence type="ECO:0000256" key="3">
    <source>
        <dbReference type="ARBA" id="ARBA00004370"/>
    </source>
</evidence>
<keyword evidence="6" id="KW-0472">Membrane</keyword>
<dbReference type="Proteomes" id="UP000051574">
    <property type="component" value="Unassembled WGS sequence"/>
</dbReference>
<comment type="subcellular location">
    <subcellularLocation>
        <location evidence="2">Endoplasmic reticulum</location>
    </subcellularLocation>
    <subcellularLocation>
        <location evidence="3">Membrane</location>
    </subcellularLocation>
    <subcellularLocation>
        <location evidence="1">Mitochondrion</location>
    </subcellularLocation>
</comment>
<dbReference type="InterPro" id="IPR029058">
    <property type="entry name" value="AB_hydrolase_fold"/>
</dbReference>
<evidence type="ECO:0000256" key="1">
    <source>
        <dbReference type="ARBA" id="ARBA00004173"/>
    </source>
</evidence>
<proteinExistence type="predicted"/>
<dbReference type="GO" id="GO:0005783">
    <property type="term" value="C:endoplasmic reticulum"/>
    <property type="evidence" value="ECO:0007669"/>
    <property type="project" value="UniProtKB-SubCell"/>
</dbReference>
<name>A0A0T6B8B9_9SCAR</name>
<comment type="caution">
    <text evidence="7">The sequence shown here is derived from an EMBL/GenBank/DDBJ whole genome shotgun (WGS) entry which is preliminary data.</text>
</comment>
<protein>
    <recommendedName>
        <fullName evidence="9">DUF676 domain-containing protein</fullName>
    </recommendedName>
</protein>
<keyword evidence="5" id="KW-0496">Mitochondrion</keyword>
<gene>
    <name evidence="7" type="ORF">AMK59_3230</name>
</gene>
<reference evidence="7 8" key="1">
    <citation type="submission" date="2015-09" db="EMBL/GenBank/DDBJ databases">
        <title>Draft genome of the scarab beetle Oryctes borbonicus.</title>
        <authorList>
            <person name="Meyer J.M."/>
            <person name="Markov G.V."/>
            <person name="Baskaran P."/>
            <person name="Herrmann M."/>
            <person name="Sommer R.J."/>
            <person name="Roedelsperger C."/>
        </authorList>
    </citation>
    <scope>NUCLEOTIDE SEQUENCE [LARGE SCALE GENOMIC DNA]</scope>
    <source>
        <strain evidence="7">OB123</strain>
        <tissue evidence="7">Whole animal</tissue>
    </source>
</reference>
<dbReference type="AlphaFoldDB" id="A0A0T6B8B9"/>
<evidence type="ECO:0000256" key="6">
    <source>
        <dbReference type="ARBA" id="ARBA00023136"/>
    </source>
</evidence>
<keyword evidence="4" id="KW-0256">Endoplasmic reticulum</keyword>
<evidence type="ECO:0000256" key="4">
    <source>
        <dbReference type="ARBA" id="ARBA00022824"/>
    </source>
</evidence>
<evidence type="ECO:0000256" key="5">
    <source>
        <dbReference type="ARBA" id="ARBA00023128"/>
    </source>
</evidence>
<accession>A0A0T6B8B9</accession>
<evidence type="ECO:0000313" key="7">
    <source>
        <dbReference type="EMBL" id="KRT83451.1"/>
    </source>
</evidence>
<dbReference type="GO" id="GO:0016020">
    <property type="term" value="C:membrane"/>
    <property type="evidence" value="ECO:0007669"/>
    <property type="project" value="UniProtKB-SubCell"/>
</dbReference>
<organism evidence="7 8">
    <name type="scientific">Oryctes borbonicus</name>
    <dbReference type="NCBI Taxonomy" id="1629725"/>
    <lineage>
        <taxon>Eukaryota</taxon>
        <taxon>Metazoa</taxon>
        <taxon>Ecdysozoa</taxon>
        <taxon>Arthropoda</taxon>
        <taxon>Hexapoda</taxon>
        <taxon>Insecta</taxon>
        <taxon>Pterygota</taxon>
        <taxon>Neoptera</taxon>
        <taxon>Endopterygota</taxon>
        <taxon>Coleoptera</taxon>
        <taxon>Polyphaga</taxon>
        <taxon>Scarabaeiformia</taxon>
        <taxon>Scarabaeidae</taxon>
        <taxon>Dynastinae</taxon>
        <taxon>Oryctes</taxon>
    </lineage>
</organism>
<dbReference type="EMBL" id="LJIG01009252">
    <property type="protein sequence ID" value="KRT83451.1"/>
    <property type="molecule type" value="Genomic_DNA"/>
</dbReference>
<dbReference type="Gene3D" id="3.40.50.1820">
    <property type="entry name" value="alpha/beta hydrolase"/>
    <property type="match status" value="1"/>
</dbReference>
<sequence length="372" mass="42488">MRLSVTAGRTLANLDKDDQYNAKYEKGIYSLHPMLRTDQQTKVDVIIVHGLLGGVFYTWRQRKSKDMTLSIIETITNDPHLKMKRSSDPIIREYFETLEEQKQMEWDSIGSDFEVISYDIPTDANNDCDCAFACTGYDKVCCNDATTTQCWPKDWLTKDCKNLRVIGINYDTSLSKWATTCPEAGSRMTLDERTNELIFKLEQAGVGNRPIIWITHSMGGLLVKNLLCKASNCQETNEKFLNNTKAIVFYSTPHNGSRIATLNSPTSYVVLPSVEVQELREESPHLKKMHKEFVDLMYCFPIKVISFIETKSTVLTAMKFNFLMVEPKSGNPGIGEYYEIPQDHLGICKPINRESFLYQKVLHLVKEIVAMV</sequence>
<dbReference type="InterPro" id="IPR052374">
    <property type="entry name" value="SERAC1"/>
</dbReference>
<dbReference type="GO" id="GO:0005739">
    <property type="term" value="C:mitochondrion"/>
    <property type="evidence" value="ECO:0007669"/>
    <property type="project" value="UniProtKB-SubCell"/>
</dbReference>
<evidence type="ECO:0000313" key="8">
    <source>
        <dbReference type="Proteomes" id="UP000051574"/>
    </source>
</evidence>
<evidence type="ECO:0000256" key="2">
    <source>
        <dbReference type="ARBA" id="ARBA00004240"/>
    </source>
</evidence>
<dbReference type="PANTHER" id="PTHR48182">
    <property type="entry name" value="PROTEIN SERAC1"/>
    <property type="match status" value="1"/>
</dbReference>
<dbReference type="PANTHER" id="PTHR48182:SF2">
    <property type="entry name" value="PROTEIN SERAC1"/>
    <property type="match status" value="1"/>
</dbReference>
<keyword evidence="8" id="KW-1185">Reference proteome</keyword>
<dbReference type="OrthoDB" id="5086500at2759"/>